<evidence type="ECO:0000259" key="4">
    <source>
        <dbReference type="PROSITE" id="PS50109"/>
    </source>
</evidence>
<dbReference type="Pfam" id="PF13426">
    <property type="entry name" value="PAS_9"/>
    <property type="match status" value="1"/>
</dbReference>
<keyword evidence="7" id="KW-1185">Reference proteome</keyword>
<dbReference type="CDD" id="cd16917">
    <property type="entry name" value="HATPase_UhpB-NarQ-NarX-like"/>
    <property type="match status" value="1"/>
</dbReference>
<dbReference type="CDD" id="cd00130">
    <property type="entry name" value="PAS"/>
    <property type="match status" value="1"/>
</dbReference>
<name>A0ABX3NV07_9BACT</name>
<keyword evidence="2" id="KW-0418">Kinase</keyword>
<dbReference type="Gene3D" id="1.20.5.1930">
    <property type="match status" value="1"/>
</dbReference>
<evidence type="ECO:0000259" key="5">
    <source>
        <dbReference type="PROSITE" id="PS50112"/>
    </source>
</evidence>
<dbReference type="InterPro" id="IPR035965">
    <property type="entry name" value="PAS-like_dom_sf"/>
</dbReference>
<dbReference type="InterPro" id="IPR005467">
    <property type="entry name" value="His_kinase_dom"/>
</dbReference>
<dbReference type="PANTHER" id="PTHR24421:SF59">
    <property type="entry name" value="OXYGEN SENSOR HISTIDINE KINASE NREB"/>
    <property type="match status" value="1"/>
</dbReference>
<dbReference type="Gene3D" id="3.30.565.10">
    <property type="entry name" value="Histidine kinase-like ATPase, C-terminal domain"/>
    <property type="match status" value="1"/>
</dbReference>
<sequence>MDKSMPVVNNRPNDVILVSIEKKSGVINGIWPKEARLHGVAGKQCVGKKIQSFLMPGSKAVLKNAISKKNKQSQAIIQLEFCTKKLPEAIYDCSIWQVRKQPLVLMIHKSVQHAAVNASSSKSPKSQSHIPAPDDLIEWEQAERLVKAAEHKFKRILEKMTTPIAVYEVHEPKRFVFINCKFTEWFGYTIEDIPNIEHWRQQAYRDEVYFRSLQKSWQKELKQVYNGEKHESRPFEATVYCKDGSKKELEMSFTTDENLVFITFNNVTERNSFLRALHENEKKFRNISEQLPIPICVFSEQGETRFLNNAFIDTFGYTKEDIPTRKEWLSKAYPDENYRNMVLASRELHARQPQLKARTTLICQFEVTCKDGSKKHIEFSASSGDKNLYVVANDITGKVKAEQDLKESHRQLRELSSYLENIREEERKHISREIHDELGQQLTLIKLDLMQMSKKLNPEEKEMIEKMKQVDQLLAETMKSVRKIATQLRPSILDNLGLVSALEWQSREFEKNFGIHCVFESLLYEPQFTTKQSNALFRIYQEALTNIARHAGATRVDAVLSQEENRIVLEIRDNGKGFNPKEMAHKKTLGLKGMQERALMIDGDFQIESTPGQGTYILISIPILITNQEISQP</sequence>
<dbReference type="SMART" id="SM00387">
    <property type="entry name" value="HATPase_c"/>
    <property type="match status" value="1"/>
</dbReference>
<dbReference type="Pfam" id="PF13188">
    <property type="entry name" value="PAS_8"/>
    <property type="match status" value="1"/>
</dbReference>
<feature type="domain" description="PAS" evidence="5">
    <location>
        <begin position="280"/>
        <end position="336"/>
    </location>
</feature>
<dbReference type="Proteomes" id="UP000192277">
    <property type="component" value="Unassembled WGS sequence"/>
</dbReference>
<reference evidence="6 7" key="1">
    <citation type="submission" date="2016-04" db="EMBL/GenBank/DDBJ databases">
        <authorList>
            <person name="Chen L."/>
            <person name="Zhuang W."/>
            <person name="Wang G."/>
        </authorList>
    </citation>
    <scope>NUCLEOTIDE SEQUENCE [LARGE SCALE GENOMIC DNA]</scope>
    <source>
        <strain evidence="7">GR20</strain>
    </source>
</reference>
<evidence type="ECO:0000256" key="3">
    <source>
        <dbReference type="ARBA" id="ARBA00023012"/>
    </source>
</evidence>
<evidence type="ECO:0008006" key="8">
    <source>
        <dbReference type="Google" id="ProtNLM"/>
    </source>
</evidence>
<dbReference type="SUPFAM" id="SSF55785">
    <property type="entry name" value="PYP-like sensor domain (PAS domain)"/>
    <property type="match status" value="2"/>
</dbReference>
<proteinExistence type="predicted"/>
<dbReference type="PROSITE" id="PS50112">
    <property type="entry name" value="PAS"/>
    <property type="match status" value="2"/>
</dbReference>
<keyword evidence="3" id="KW-0902">Two-component regulatory system</keyword>
<evidence type="ECO:0000313" key="6">
    <source>
        <dbReference type="EMBL" id="OQP45372.1"/>
    </source>
</evidence>
<keyword evidence="1" id="KW-0808">Transferase</keyword>
<accession>A0ABX3NV07</accession>
<dbReference type="InterPro" id="IPR000014">
    <property type="entry name" value="PAS"/>
</dbReference>
<protein>
    <recommendedName>
        <fullName evidence="8">Signal transduction histidine kinase</fullName>
    </recommendedName>
</protein>
<dbReference type="PROSITE" id="PS50109">
    <property type="entry name" value="HIS_KIN"/>
    <property type="match status" value="1"/>
</dbReference>
<dbReference type="EMBL" id="LWBO01000020">
    <property type="protein sequence ID" value="OQP45372.1"/>
    <property type="molecule type" value="Genomic_DNA"/>
</dbReference>
<evidence type="ECO:0000256" key="2">
    <source>
        <dbReference type="ARBA" id="ARBA00022777"/>
    </source>
</evidence>
<dbReference type="NCBIfam" id="TIGR00229">
    <property type="entry name" value="sensory_box"/>
    <property type="match status" value="1"/>
</dbReference>
<comment type="caution">
    <text evidence="6">The sequence shown here is derived from an EMBL/GenBank/DDBJ whole genome shotgun (WGS) entry which is preliminary data.</text>
</comment>
<dbReference type="Pfam" id="PF07730">
    <property type="entry name" value="HisKA_3"/>
    <property type="match status" value="1"/>
</dbReference>
<dbReference type="InterPro" id="IPR011712">
    <property type="entry name" value="Sig_transdc_His_kin_sub3_dim/P"/>
</dbReference>
<evidence type="ECO:0000313" key="7">
    <source>
        <dbReference type="Proteomes" id="UP000192277"/>
    </source>
</evidence>
<feature type="domain" description="PAS" evidence="5">
    <location>
        <begin position="149"/>
        <end position="193"/>
    </location>
</feature>
<dbReference type="SUPFAM" id="SSF55874">
    <property type="entry name" value="ATPase domain of HSP90 chaperone/DNA topoisomerase II/histidine kinase"/>
    <property type="match status" value="1"/>
</dbReference>
<feature type="domain" description="Histidine kinase" evidence="4">
    <location>
        <begin position="400"/>
        <end position="625"/>
    </location>
</feature>
<dbReference type="Gene3D" id="3.30.450.20">
    <property type="entry name" value="PAS domain"/>
    <property type="match status" value="2"/>
</dbReference>
<organism evidence="6 7">
    <name type="scientific">Niastella koreensis</name>
    <dbReference type="NCBI Taxonomy" id="354356"/>
    <lineage>
        <taxon>Bacteria</taxon>
        <taxon>Pseudomonadati</taxon>
        <taxon>Bacteroidota</taxon>
        <taxon>Chitinophagia</taxon>
        <taxon>Chitinophagales</taxon>
        <taxon>Chitinophagaceae</taxon>
        <taxon>Niastella</taxon>
    </lineage>
</organism>
<dbReference type="Pfam" id="PF02518">
    <property type="entry name" value="HATPase_c"/>
    <property type="match status" value="1"/>
</dbReference>
<evidence type="ECO:0000256" key="1">
    <source>
        <dbReference type="ARBA" id="ARBA00022679"/>
    </source>
</evidence>
<dbReference type="InterPro" id="IPR003594">
    <property type="entry name" value="HATPase_dom"/>
</dbReference>
<dbReference type="SMART" id="SM00091">
    <property type="entry name" value="PAS"/>
    <property type="match status" value="2"/>
</dbReference>
<dbReference type="PANTHER" id="PTHR24421">
    <property type="entry name" value="NITRATE/NITRITE SENSOR PROTEIN NARX-RELATED"/>
    <property type="match status" value="1"/>
</dbReference>
<dbReference type="InterPro" id="IPR036890">
    <property type="entry name" value="HATPase_C_sf"/>
</dbReference>
<dbReference type="InterPro" id="IPR050482">
    <property type="entry name" value="Sensor_HK_TwoCompSys"/>
</dbReference>
<dbReference type="RefSeq" id="WP_014218081.1">
    <property type="nucleotide sequence ID" value="NZ_LWBO01000020.1"/>
</dbReference>
<gene>
    <name evidence="6" type="ORF">A4D02_33790</name>
</gene>